<accession>A0ACC0GTJ1</accession>
<name>A0ACC0GTJ1_9ERIC</name>
<comment type="caution">
    <text evidence="1">The sequence shown here is derived from an EMBL/GenBank/DDBJ whole genome shotgun (WGS) entry which is preliminary data.</text>
</comment>
<keyword evidence="2" id="KW-1185">Reference proteome</keyword>
<gene>
    <name evidence="1" type="ORF">LOK49_LG08G03372</name>
</gene>
<evidence type="ECO:0000313" key="2">
    <source>
        <dbReference type="Proteomes" id="UP001060215"/>
    </source>
</evidence>
<dbReference type="EMBL" id="CM045766">
    <property type="protein sequence ID" value="KAI8002846.1"/>
    <property type="molecule type" value="Genomic_DNA"/>
</dbReference>
<sequence>MALSLSTTTTTTVAIVSVILLLILPTYYCSEFIPDSDRDAIEVALNLEYLEAEFFLIGALGSGLDSIAPSLAAGGPRPIGGRQAKLDPFLKDVILQFALQEVGHLRAIKSIVKGFPRPLLNISAGIFAEAMNTVFGRRLMPPFNPYDNGLNFLIASYAIPYVGLTGYVGANPNLQSVTAKRLVAGLLGVEAGQDAVIRTLLYSRVQENVYPYGTTVAEFTDRISKLRDMLARDGLKDEGLIVPQADGAEGKISGNVLSSDQNSLSYARTPQEILRIVYGTGDERVPGGFYPRGADGRIAKSYLRIHGA</sequence>
<dbReference type="Proteomes" id="UP001060215">
    <property type="component" value="Chromosome 9"/>
</dbReference>
<protein>
    <submittedName>
        <fullName evidence="1">Uncharacterized protein</fullName>
    </submittedName>
</protein>
<evidence type="ECO:0000313" key="1">
    <source>
        <dbReference type="EMBL" id="KAI8002846.1"/>
    </source>
</evidence>
<reference evidence="1 2" key="1">
    <citation type="journal article" date="2022" name="Plant J.">
        <title>Chromosome-level genome of Camellia lanceoleosa provides a valuable resource for understanding genome evolution and self-incompatibility.</title>
        <authorList>
            <person name="Gong W."/>
            <person name="Xiao S."/>
            <person name="Wang L."/>
            <person name="Liao Z."/>
            <person name="Chang Y."/>
            <person name="Mo W."/>
            <person name="Hu G."/>
            <person name="Li W."/>
            <person name="Zhao G."/>
            <person name="Zhu H."/>
            <person name="Hu X."/>
            <person name="Ji K."/>
            <person name="Xiang X."/>
            <person name="Song Q."/>
            <person name="Yuan D."/>
            <person name="Jin S."/>
            <person name="Zhang L."/>
        </authorList>
    </citation>
    <scope>NUCLEOTIDE SEQUENCE [LARGE SCALE GENOMIC DNA]</scope>
    <source>
        <strain evidence="1">SQ_2022a</strain>
    </source>
</reference>
<proteinExistence type="predicted"/>
<organism evidence="1 2">
    <name type="scientific">Camellia lanceoleosa</name>
    <dbReference type="NCBI Taxonomy" id="1840588"/>
    <lineage>
        <taxon>Eukaryota</taxon>
        <taxon>Viridiplantae</taxon>
        <taxon>Streptophyta</taxon>
        <taxon>Embryophyta</taxon>
        <taxon>Tracheophyta</taxon>
        <taxon>Spermatophyta</taxon>
        <taxon>Magnoliopsida</taxon>
        <taxon>eudicotyledons</taxon>
        <taxon>Gunneridae</taxon>
        <taxon>Pentapetalae</taxon>
        <taxon>asterids</taxon>
        <taxon>Ericales</taxon>
        <taxon>Theaceae</taxon>
        <taxon>Camellia</taxon>
    </lineage>
</organism>